<reference evidence="4 5" key="1">
    <citation type="submission" date="2021-03" db="EMBL/GenBank/DDBJ databases">
        <title>Enterococcal diversity collection.</title>
        <authorList>
            <person name="Gilmore M.S."/>
            <person name="Schwartzman J."/>
            <person name="Van Tyne D."/>
            <person name="Martin M."/>
            <person name="Earl A.M."/>
            <person name="Manson A.L."/>
            <person name="Straub T."/>
            <person name="Salamzade R."/>
            <person name="Saavedra J."/>
            <person name="Lebreton F."/>
            <person name="Prichula J."/>
            <person name="Schaufler K."/>
            <person name="Gaca A."/>
            <person name="Sgardioli B."/>
            <person name="Wagenaar J."/>
            <person name="Strong T."/>
        </authorList>
    </citation>
    <scope>NUCLEOTIDE SEQUENCE [LARGE SCALE GENOMIC DNA]</scope>
    <source>
        <strain evidence="4 5">669A</strain>
    </source>
</reference>
<sequence>MDRGGITIGENTLIAPNVSITTINHDLNPQKRDVTTCQPVKIGANVWIGIGAIILPGITIGDGAIIGAGSVVTKDVAPNAIVVGNPARQVQTVD</sequence>
<dbReference type="InterPro" id="IPR018357">
    <property type="entry name" value="Hexapep_transf_CS"/>
</dbReference>
<gene>
    <name evidence="4" type="ORF">JZO70_16025</name>
</gene>
<evidence type="ECO:0000256" key="3">
    <source>
        <dbReference type="ARBA" id="ARBA00022737"/>
    </source>
</evidence>
<keyword evidence="3" id="KW-0677">Repeat</keyword>
<evidence type="ECO:0000256" key="2">
    <source>
        <dbReference type="ARBA" id="ARBA00022679"/>
    </source>
</evidence>
<evidence type="ECO:0000313" key="4">
    <source>
        <dbReference type="EMBL" id="MBO1307685.1"/>
    </source>
</evidence>
<accession>A0ABS3LDG3</accession>
<dbReference type="PROSITE" id="PS00101">
    <property type="entry name" value="HEXAPEP_TRANSFERASES"/>
    <property type="match status" value="1"/>
</dbReference>
<comment type="caution">
    <text evidence="4">The sequence shown here is derived from an EMBL/GenBank/DDBJ whole genome shotgun (WGS) entry which is preliminary data.</text>
</comment>
<dbReference type="InterPro" id="IPR001451">
    <property type="entry name" value="Hexapep"/>
</dbReference>
<keyword evidence="5" id="KW-1185">Reference proteome</keyword>
<organism evidence="4 5">
    <name type="scientific">Candidatus Enterococcus moelleringii</name>
    <dbReference type="NCBI Taxonomy" id="2815325"/>
    <lineage>
        <taxon>Bacteria</taxon>
        <taxon>Bacillati</taxon>
        <taxon>Bacillota</taxon>
        <taxon>Bacilli</taxon>
        <taxon>Lactobacillales</taxon>
        <taxon>Enterococcaceae</taxon>
        <taxon>Enterococcus</taxon>
    </lineage>
</organism>
<dbReference type="Gene3D" id="2.160.10.10">
    <property type="entry name" value="Hexapeptide repeat proteins"/>
    <property type="match status" value="1"/>
</dbReference>
<dbReference type="Pfam" id="PF00132">
    <property type="entry name" value="Hexapep"/>
    <property type="match status" value="1"/>
</dbReference>
<keyword evidence="2 4" id="KW-0808">Transferase</keyword>
<comment type="similarity">
    <text evidence="1">Belongs to the transferase hexapeptide repeat family.</text>
</comment>
<dbReference type="PANTHER" id="PTHR23416">
    <property type="entry name" value="SIALIC ACID SYNTHASE-RELATED"/>
    <property type="match status" value="1"/>
</dbReference>
<name>A0ABS3LDG3_9ENTE</name>
<dbReference type="EMBL" id="JAFREM010000025">
    <property type="protein sequence ID" value="MBO1307685.1"/>
    <property type="molecule type" value="Genomic_DNA"/>
</dbReference>
<dbReference type="InterPro" id="IPR051159">
    <property type="entry name" value="Hexapeptide_acetyltransf"/>
</dbReference>
<evidence type="ECO:0000313" key="5">
    <source>
        <dbReference type="Proteomes" id="UP000664601"/>
    </source>
</evidence>
<protein>
    <submittedName>
        <fullName evidence="4">Transferase</fullName>
    </submittedName>
</protein>
<dbReference type="InterPro" id="IPR011004">
    <property type="entry name" value="Trimer_LpxA-like_sf"/>
</dbReference>
<dbReference type="PANTHER" id="PTHR23416:SF23">
    <property type="entry name" value="ACETYLTRANSFERASE C18B11.09C-RELATED"/>
    <property type="match status" value="1"/>
</dbReference>
<dbReference type="SUPFAM" id="SSF51161">
    <property type="entry name" value="Trimeric LpxA-like enzymes"/>
    <property type="match status" value="1"/>
</dbReference>
<proteinExistence type="inferred from homology"/>
<dbReference type="GO" id="GO:0016740">
    <property type="term" value="F:transferase activity"/>
    <property type="evidence" value="ECO:0007669"/>
    <property type="project" value="UniProtKB-KW"/>
</dbReference>
<evidence type="ECO:0000256" key="1">
    <source>
        <dbReference type="ARBA" id="ARBA00007274"/>
    </source>
</evidence>
<dbReference type="Proteomes" id="UP000664601">
    <property type="component" value="Unassembled WGS sequence"/>
</dbReference>